<dbReference type="Proteomes" id="UP000053989">
    <property type="component" value="Unassembled WGS sequence"/>
</dbReference>
<protein>
    <recommendedName>
        <fullName evidence="7">Peptidase S54 rhomboid domain-containing protein</fullName>
    </recommendedName>
</protein>
<organism evidence="8 9">
    <name type="scientific">Scleroderma citrinum Foug A</name>
    <dbReference type="NCBI Taxonomy" id="1036808"/>
    <lineage>
        <taxon>Eukaryota</taxon>
        <taxon>Fungi</taxon>
        <taxon>Dikarya</taxon>
        <taxon>Basidiomycota</taxon>
        <taxon>Agaricomycotina</taxon>
        <taxon>Agaricomycetes</taxon>
        <taxon>Agaricomycetidae</taxon>
        <taxon>Boletales</taxon>
        <taxon>Sclerodermatineae</taxon>
        <taxon>Sclerodermataceae</taxon>
        <taxon>Scleroderma</taxon>
    </lineage>
</organism>
<feature type="transmembrane region" description="Helical" evidence="6">
    <location>
        <begin position="152"/>
        <end position="182"/>
    </location>
</feature>
<dbReference type="HOGENOM" id="CLU_057574_2_0_1"/>
<feature type="region of interest" description="Disordered" evidence="5">
    <location>
        <begin position="218"/>
        <end position="257"/>
    </location>
</feature>
<evidence type="ECO:0000313" key="8">
    <source>
        <dbReference type="EMBL" id="KIM63639.1"/>
    </source>
</evidence>
<evidence type="ECO:0000259" key="7">
    <source>
        <dbReference type="Pfam" id="PF01694"/>
    </source>
</evidence>
<sequence length="320" mass="35888">MSFEHASVTKGLMMACALTSIFAGVFDVKHYLHLQFVPHLSRHYQYWRLLTHILAFSNSSDLLLAELLLYGVAVHIERQFGSVKFASFVFISALLSTVLEFVVLMLLHRVGINHIPSGPSAVIFTILYQWFRLIPPTYRFRVFGVHLSNKTFTYILASQLAFGHIPGSLASSCIGLLVGYIYRSEVINIKTWRVSPTVIKLSTRFLLPLIGSIRPPRRLNRARPERSHSTSESNDEIITTAPPSSQRSEFVTGDGTEGSSVVREWVNELTGRTDDAVSRIRTPGETEITQLTSMFPDTPRDVIITTLQRRYGGGSVFGIN</sequence>
<dbReference type="GO" id="GO:0004252">
    <property type="term" value="F:serine-type endopeptidase activity"/>
    <property type="evidence" value="ECO:0007669"/>
    <property type="project" value="InterPro"/>
</dbReference>
<dbReference type="PANTHER" id="PTHR43066">
    <property type="entry name" value="RHOMBOID-RELATED PROTEIN"/>
    <property type="match status" value="1"/>
</dbReference>
<dbReference type="SUPFAM" id="SSF144091">
    <property type="entry name" value="Rhomboid-like"/>
    <property type="match status" value="1"/>
</dbReference>
<dbReference type="Pfam" id="PF01694">
    <property type="entry name" value="Rhomboid"/>
    <property type="match status" value="1"/>
</dbReference>
<evidence type="ECO:0000256" key="4">
    <source>
        <dbReference type="ARBA" id="ARBA00023136"/>
    </source>
</evidence>
<evidence type="ECO:0000256" key="5">
    <source>
        <dbReference type="SAM" id="MobiDB-lite"/>
    </source>
</evidence>
<keyword evidence="9" id="KW-1185">Reference proteome</keyword>
<dbReference type="InParanoid" id="A0A0C3E5D7"/>
<accession>A0A0C3E5D7</accession>
<dbReference type="GO" id="GO:0016020">
    <property type="term" value="C:membrane"/>
    <property type="evidence" value="ECO:0007669"/>
    <property type="project" value="UniProtKB-SubCell"/>
</dbReference>
<evidence type="ECO:0000313" key="9">
    <source>
        <dbReference type="Proteomes" id="UP000053989"/>
    </source>
</evidence>
<dbReference type="STRING" id="1036808.A0A0C3E5D7"/>
<name>A0A0C3E5D7_9AGAM</name>
<keyword evidence="4 6" id="KW-0472">Membrane</keyword>
<feature type="transmembrane region" description="Helical" evidence="6">
    <location>
        <begin position="52"/>
        <end position="73"/>
    </location>
</feature>
<dbReference type="AlphaFoldDB" id="A0A0C3E5D7"/>
<feature type="transmembrane region" description="Helical" evidence="6">
    <location>
        <begin position="12"/>
        <end position="32"/>
    </location>
</feature>
<feature type="domain" description="Peptidase S54 rhomboid" evidence="7">
    <location>
        <begin position="45"/>
        <end position="182"/>
    </location>
</feature>
<dbReference type="OrthoDB" id="272778at2759"/>
<evidence type="ECO:0000256" key="3">
    <source>
        <dbReference type="ARBA" id="ARBA00022989"/>
    </source>
</evidence>
<dbReference type="FunCoup" id="A0A0C3E5D7">
    <property type="interactions" value="9"/>
</dbReference>
<dbReference type="InterPro" id="IPR022764">
    <property type="entry name" value="Peptidase_S54_rhomboid_dom"/>
</dbReference>
<dbReference type="EMBL" id="KN822033">
    <property type="protein sequence ID" value="KIM63639.1"/>
    <property type="molecule type" value="Genomic_DNA"/>
</dbReference>
<reference evidence="9" key="2">
    <citation type="submission" date="2015-01" db="EMBL/GenBank/DDBJ databases">
        <title>Evolutionary Origins and Diversification of the Mycorrhizal Mutualists.</title>
        <authorList>
            <consortium name="DOE Joint Genome Institute"/>
            <consortium name="Mycorrhizal Genomics Consortium"/>
            <person name="Kohler A."/>
            <person name="Kuo A."/>
            <person name="Nagy L.G."/>
            <person name="Floudas D."/>
            <person name="Copeland A."/>
            <person name="Barry K.W."/>
            <person name="Cichocki N."/>
            <person name="Veneault-Fourrey C."/>
            <person name="LaButti K."/>
            <person name="Lindquist E.A."/>
            <person name="Lipzen A."/>
            <person name="Lundell T."/>
            <person name="Morin E."/>
            <person name="Murat C."/>
            <person name="Riley R."/>
            <person name="Ohm R."/>
            <person name="Sun H."/>
            <person name="Tunlid A."/>
            <person name="Henrissat B."/>
            <person name="Grigoriev I.V."/>
            <person name="Hibbett D.S."/>
            <person name="Martin F."/>
        </authorList>
    </citation>
    <scope>NUCLEOTIDE SEQUENCE [LARGE SCALE GENOMIC DNA]</scope>
    <source>
        <strain evidence="9">Foug A</strain>
    </source>
</reference>
<dbReference type="Gene3D" id="1.20.1540.10">
    <property type="entry name" value="Rhomboid-like"/>
    <property type="match status" value="1"/>
</dbReference>
<evidence type="ECO:0000256" key="2">
    <source>
        <dbReference type="ARBA" id="ARBA00022692"/>
    </source>
</evidence>
<evidence type="ECO:0000256" key="1">
    <source>
        <dbReference type="ARBA" id="ARBA00004141"/>
    </source>
</evidence>
<keyword evidence="2 6" id="KW-0812">Transmembrane</keyword>
<evidence type="ECO:0000256" key="6">
    <source>
        <dbReference type="SAM" id="Phobius"/>
    </source>
</evidence>
<gene>
    <name evidence="8" type="ORF">SCLCIDRAFT_1172649</name>
</gene>
<keyword evidence="3 6" id="KW-1133">Transmembrane helix</keyword>
<dbReference type="InterPro" id="IPR035952">
    <property type="entry name" value="Rhomboid-like_sf"/>
</dbReference>
<feature type="transmembrane region" description="Helical" evidence="6">
    <location>
        <begin position="85"/>
        <end position="108"/>
    </location>
</feature>
<proteinExistence type="predicted"/>
<comment type="subcellular location">
    <subcellularLocation>
        <location evidence="1">Membrane</location>
        <topology evidence="1">Multi-pass membrane protein</topology>
    </subcellularLocation>
</comment>
<reference evidence="8 9" key="1">
    <citation type="submission" date="2014-04" db="EMBL/GenBank/DDBJ databases">
        <authorList>
            <consortium name="DOE Joint Genome Institute"/>
            <person name="Kuo A."/>
            <person name="Kohler A."/>
            <person name="Nagy L.G."/>
            <person name="Floudas D."/>
            <person name="Copeland A."/>
            <person name="Barry K.W."/>
            <person name="Cichocki N."/>
            <person name="Veneault-Fourrey C."/>
            <person name="LaButti K."/>
            <person name="Lindquist E.A."/>
            <person name="Lipzen A."/>
            <person name="Lundell T."/>
            <person name="Morin E."/>
            <person name="Murat C."/>
            <person name="Sun H."/>
            <person name="Tunlid A."/>
            <person name="Henrissat B."/>
            <person name="Grigoriev I.V."/>
            <person name="Hibbett D.S."/>
            <person name="Martin F."/>
            <person name="Nordberg H.P."/>
            <person name="Cantor M.N."/>
            <person name="Hua S.X."/>
        </authorList>
    </citation>
    <scope>NUCLEOTIDE SEQUENCE [LARGE SCALE GENOMIC DNA]</scope>
    <source>
        <strain evidence="8 9">Foug A</strain>
    </source>
</reference>
<dbReference type="PANTHER" id="PTHR43066:SF21">
    <property type="entry name" value="UBIQUITIN-ASSOCIATED DOMAIN-CONTAINING PROTEIN 2"/>
    <property type="match status" value="1"/>
</dbReference>